<feature type="transmembrane region" description="Helical" evidence="1">
    <location>
        <begin position="12"/>
        <end position="30"/>
    </location>
</feature>
<reference evidence="3 4" key="1">
    <citation type="submission" date="2013-12" db="EMBL/GenBank/DDBJ databases">
        <title>Draft genome sequence of Caloranaerobacter sp. H53214.</title>
        <authorList>
            <person name="Jiang L.J."/>
            <person name="Shao Z.Z."/>
            <person name="Long M.N."/>
        </authorList>
    </citation>
    <scope>NUCLEOTIDE SEQUENCE [LARGE SCALE GENOMIC DNA]</scope>
    <source>
        <strain evidence="3 4">H53214</strain>
    </source>
</reference>
<keyword evidence="1" id="KW-0812">Transmembrane</keyword>
<proteinExistence type="predicted"/>
<dbReference type="AlphaFoldDB" id="A0A096BGF2"/>
<dbReference type="PROSITE" id="PS51782">
    <property type="entry name" value="LYSM"/>
    <property type="match status" value="1"/>
</dbReference>
<dbReference type="Proteomes" id="UP000029622">
    <property type="component" value="Unassembled WGS sequence"/>
</dbReference>
<feature type="domain" description="LysM" evidence="2">
    <location>
        <begin position="44"/>
        <end position="94"/>
    </location>
</feature>
<dbReference type="STRING" id="1156417.Y919_07165"/>
<dbReference type="RefSeq" id="WP_035163581.1">
    <property type="nucleotide sequence ID" value="NZ_AZTB01000032.1"/>
</dbReference>
<sequence length="101" mass="11675">MKVKIVNRARFITFLVIFITLILIFVSTLFKIGKAYSVTYSQYINVEVKAGDTLWDIAKRNNSGREDIRKLVYKIMKLNNLDTAKIKPGDIIKVPINIKDR</sequence>
<organism evidence="3 4">
    <name type="scientific">Caloranaerobacter azorensis H53214</name>
    <dbReference type="NCBI Taxonomy" id="1156417"/>
    <lineage>
        <taxon>Bacteria</taxon>
        <taxon>Bacillati</taxon>
        <taxon>Bacillota</taxon>
        <taxon>Tissierellia</taxon>
        <taxon>Tissierellales</taxon>
        <taxon>Thermohalobacteraceae</taxon>
        <taxon>Caloranaerobacter</taxon>
    </lineage>
</organism>
<evidence type="ECO:0000256" key="1">
    <source>
        <dbReference type="SAM" id="Phobius"/>
    </source>
</evidence>
<dbReference type="SUPFAM" id="SSF54106">
    <property type="entry name" value="LysM domain"/>
    <property type="match status" value="1"/>
</dbReference>
<name>A0A096BGF2_9FIRM</name>
<accession>A0A096BGF2</accession>
<comment type="caution">
    <text evidence="3">The sequence shown here is derived from an EMBL/GenBank/DDBJ whole genome shotgun (WGS) entry which is preliminary data.</text>
</comment>
<dbReference type="InterPro" id="IPR036779">
    <property type="entry name" value="LysM_dom_sf"/>
</dbReference>
<dbReference type="SMART" id="SM00257">
    <property type="entry name" value="LysM"/>
    <property type="match status" value="1"/>
</dbReference>
<gene>
    <name evidence="3" type="ORF">Y919_07165</name>
</gene>
<evidence type="ECO:0000259" key="2">
    <source>
        <dbReference type="PROSITE" id="PS51782"/>
    </source>
</evidence>
<evidence type="ECO:0000313" key="4">
    <source>
        <dbReference type="Proteomes" id="UP000029622"/>
    </source>
</evidence>
<keyword evidence="1" id="KW-0472">Membrane</keyword>
<dbReference type="InterPro" id="IPR018392">
    <property type="entry name" value="LysM"/>
</dbReference>
<evidence type="ECO:0000313" key="3">
    <source>
        <dbReference type="EMBL" id="KGG80270.1"/>
    </source>
</evidence>
<dbReference type="EMBL" id="AZTB01000032">
    <property type="protein sequence ID" value="KGG80270.1"/>
    <property type="molecule type" value="Genomic_DNA"/>
</dbReference>
<protein>
    <recommendedName>
        <fullName evidence="2">LysM domain-containing protein</fullName>
    </recommendedName>
</protein>
<keyword evidence="1" id="KW-1133">Transmembrane helix</keyword>
<dbReference type="CDD" id="cd00118">
    <property type="entry name" value="LysM"/>
    <property type="match status" value="1"/>
</dbReference>
<dbReference type="Gene3D" id="3.10.350.10">
    <property type="entry name" value="LysM domain"/>
    <property type="match status" value="1"/>
</dbReference>
<dbReference type="Pfam" id="PF01476">
    <property type="entry name" value="LysM"/>
    <property type="match status" value="1"/>
</dbReference>